<sequence>MEGPTTAGVLAGMAEAAAAPADRGGALWRLAAQERQLDANLIRVPPGEGVPGHVEPDLDVLLCVVTGDGELETDAGRQPLAAGAVAWLPHGTRRAVSAGREGLVYVTAHRRRPGMSIRGPQSPAPVAAPAPAPAPVVEGGEAACLLGRICPSCDRPAELSAARYCAHCGTAFPG</sequence>
<evidence type="ECO:0000313" key="2">
    <source>
        <dbReference type="EMBL" id="GGZ34784.1"/>
    </source>
</evidence>
<gene>
    <name evidence="2" type="ORF">GCM10010387_31020</name>
</gene>
<proteinExistence type="predicted"/>
<dbReference type="AlphaFoldDB" id="A0A918Q7A6"/>
<dbReference type="InterPro" id="IPR011051">
    <property type="entry name" value="RmlC_Cupin_sf"/>
</dbReference>
<protein>
    <submittedName>
        <fullName evidence="2">Uncharacterized protein</fullName>
    </submittedName>
</protein>
<dbReference type="RefSeq" id="WP_190123669.1">
    <property type="nucleotide sequence ID" value="NZ_BMWG01000008.1"/>
</dbReference>
<dbReference type="SUPFAM" id="SSF51182">
    <property type="entry name" value="RmlC-like cupins"/>
    <property type="match status" value="1"/>
</dbReference>
<name>A0A918Q7A6_9ACTN</name>
<dbReference type="Proteomes" id="UP000630936">
    <property type="component" value="Unassembled WGS sequence"/>
</dbReference>
<reference evidence="2" key="2">
    <citation type="submission" date="2020-09" db="EMBL/GenBank/DDBJ databases">
        <authorList>
            <person name="Sun Q."/>
            <person name="Ohkuma M."/>
        </authorList>
    </citation>
    <scope>NUCLEOTIDE SEQUENCE</scope>
    <source>
        <strain evidence="2">JCM 4988</strain>
    </source>
</reference>
<dbReference type="Gene3D" id="2.60.120.10">
    <property type="entry name" value="Jelly Rolls"/>
    <property type="match status" value="1"/>
</dbReference>
<dbReference type="CDD" id="cd02208">
    <property type="entry name" value="cupin_RmlC-like"/>
    <property type="match status" value="1"/>
</dbReference>
<feature type="compositionally biased region" description="Pro residues" evidence="1">
    <location>
        <begin position="122"/>
        <end position="133"/>
    </location>
</feature>
<dbReference type="EMBL" id="BMWG01000008">
    <property type="protein sequence ID" value="GGZ34784.1"/>
    <property type="molecule type" value="Genomic_DNA"/>
</dbReference>
<reference evidence="2" key="1">
    <citation type="journal article" date="2014" name="Int. J. Syst. Evol. Microbiol.">
        <title>Complete genome sequence of Corynebacterium casei LMG S-19264T (=DSM 44701T), isolated from a smear-ripened cheese.</title>
        <authorList>
            <consortium name="US DOE Joint Genome Institute (JGI-PGF)"/>
            <person name="Walter F."/>
            <person name="Albersmeier A."/>
            <person name="Kalinowski J."/>
            <person name="Ruckert C."/>
        </authorList>
    </citation>
    <scope>NUCLEOTIDE SEQUENCE</scope>
    <source>
        <strain evidence="2">JCM 4988</strain>
    </source>
</reference>
<accession>A0A918Q7A6</accession>
<evidence type="ECO:0000256" key="1">
    <source>
        <dbReference type="SAM" id="MobiDB-lite"/>
    </source>
</evidence>
<organism evidence="2 3">
    <name type="scientific">Streptomyces inusitatus</name>
    <dbReference type="NCBI Taxonomy" id="68221"/>
    <lineage>
        <taxon>Bacteria</taxon>
        <taxon>Bacillati</taxon>
        <taxon>Actinomycetota</taxon>
        <taxon>Actinomycetes</taxon>
        <taxon>Kitasatosporales</taxon>
        <taxon>Streptomycetaceae</taxon>
        <taxon>Streptomyces</taxon>
    </lineage>
</organism>
<feature type="region of interest" description="Disordered" evidence="1">
    <location>
        <begin position="114"/>
        <end position="133"/>
    </location>
</feature>
<keyword evidence="3" id="KW-1185">Reference proteome</keyword>
<evidence type="ECO:0000313" key="3">
    <source>
        <dbReference type="Proteomes" id="UP000630936"/>
    </source>
</evidence>
<dbReference type="InterPro" id="IPR014710">
    <property type="entry name" value="RmlC-like_jellyroll"/>
</dbReference>
<comment type="caution">
    <text evidence="2">The sequence shown here is derived from an EMBL/GenBank/DDBJ whole genome shotgun (WGS) entry which is preliminary data.</text>
</comment>